<protein>
    <recommendedName>
        <fullName evidence="3">NAD-dependent protein deacylase</fullName>
        <ecNumber evidence="3">2.3.1.-</ecNumber>
    </recommendedName>
    <alternativeName>
        <fullName evidence="3">Regulatory protein SIR2 homolog 5</fullName>
    </alternativeName>
</protein>
<dbReference type="NCBIfam" id="NF001753">
    <property type="entry name" value="PRK00481.1-3"/>
    <property type="match status" value="1"/>
</dbReference>
<feature type="binding site" evidence="3">
    <location>
        <position position="297"/>
    </location>
    <ligand>
        <name>NAD(+)</name>
        <dbReference type="ChEBI" id="CHEBI:57540"/>
    </ligand>
</feature>
<dbReference type="PANTHER" id="PTHR11085:SF10">
    <property type="entry name" value="NAD-DEPENDENT PROTEIN DEACYLASE SIRTUIN-5, MITOCHONDRIAL-RELATED"/>
    <property type="match status" value="1"/>
</dbReference>
<comment type="cofactor">
    <cofactor evidence="3">
        <name>Zn(2+)</name>
        <dbReference type="ChEBI" id="CHEBI:29105"/>
    </cofactor>
    <text evidence="3">Binds 1 zinc ion per subunit.</text>
</comment>
<dbReference type="GO" id="GO:0036055">
    <property type="term" value="F:protein-succinyllysine desuccinylase activity"/>
    <property type="evidence" value="ECO:0007669"/>
    <property type="project" value="UniProtKB-UniRule"/>
</dbReference>
<dbReference type="Gene3D" id="3.30.1600.10">
    <property type="entry name" value="SIR2/SIRT2 'Small Domain"/>
    <property type="match status" value="1"/>
</dbReference>
<feature type="binding site" evidence="3 4">
    <location>
        <position position="172"/>
    </location>
    <ligand>
        <name>Zn(2+)</name>
        <dbReference type="ChEBI" id="CHEBI:29105"/>
    </ligand>
</feature>
<comment type="function">
    <text evidence="3">NAD-dependent lysine demalonylase, desuccinylase and deglutarylase that specifically removes malonyl, succinyl and glutaryl groups on target proteins. Has weak NAD-dependent protein deacetylase activity; however this activity may not be physiologically relevant in vivo.</text>
</comment>
<accession>A0A8B8BLL2</accession>
<feature type="binding site" evidence="3 4">
    <location>
        <position position="215"/>
    </location>
    <ligand>
        <name>Zn(2+)</name>
        <dbReference type="ChEBI" id="CHEBI:29105"/>
    </ligand>
</feature>
<evidence type="ECO:0000256" key="1">
    <source>
        <dbReference type="ARBA" id="ARBA00022679"/>
    </source>
</evidence>
<dbReference type="GO" id="GO:0005739">
    <property type="term" value="C:mitochondrion"/>
    <property type="evidence" value="ECO:0007669"/>
    <property type="project" value="UniProtKB-SubCell"/>
</dbReference>
<dbReference type="PANTHER" id="PTHR11085">
    <property type="entry name" value="NAD-DEPENDENT PROTEIN DEACYLASE SIRTUIN-5, MITOCHONDRIAL-RELATED"/>
    <property type="match status" value="1"/>
</dbReference>
<feature type="binding site" evidence="3">
    <location>
        <begin position="279"/>
        <end position="281"/>
    </location>
    <ligand>
        <name>NAD(+)</name>
        <dbReference type="ChEBI" id="CHEBI:57540"/>
    </ligand>
</feature>
<dbReference type="InterPro" id="IPR050134">
    <property type="entry name" value="NAD-dep_sirtuin_deacylases"/>
</dbReference>
<dbReference type="AlphaFoldDB" id="A0A8B8BLL2"/>
<feature type="binding site" evidence="3">
    <location>
        <position position="108"/>
    </location>
    <ligand>
        <name>substrate</name>
    </ligand>
</feature>
<feature type="domain" description="Deacetylase sirtuin-type" evidence="5">
    <location>
        <begin position="35"/>
        <end position="313"/>
    </location>
</feature>
<comment type="domain">
    <text evidence="3">In contrast to class I sirtuins, class III sirtuins have only weak deacetylase activity. Difference in substrate specificity is probably due to a larger hydrophobic pocket with 2 residues (Tyr-105 and Arg-108) that bind to malonylated and succinylated substrates and define the specificity.</text>
</comment>
<dbReference type="InterPro" id="IPR027546">
    <property type="entry name" value="Sirtuin_class_III"/>
</dbReference>
<feature type="binding site" evidence="3">
    <location>
        <begin position="143"/>
        <end position="146"/>
    </location>
    <ligand>
        <name>NAD(+)</name>
        <dbReference type="ChEBI" id="CHEBI:57540"/>
    </ligand>
</feature>
<dbReference type="RefSeq" id="XP_022303729.1">
    <property type="nucleotide sequence ID" value="XM_022448021.1"/>
</dbReference>
<keyword evidence="3 4" id="KW-0479">Metal-binding</keyword>
<feature type="binding site" evidence="3">
    <location>
        <begin position="61"/>
        <end position="80"/>
    </location>
    <ligand>
        <name>NAD(+)</name>
        <dbReference type="ChEBI" id="CHEBI:57540"/>
    </ligand>
</feature>
<dbReference type="EC" id="2.3.1.-" evidence="3"/>
<dbReference type="OrthoDB" id="424302at2759"/>
<dbReference type="Proteomes" id="UP000694844">
    <property type="component" value="Chromosome 9"/>
</dbReference>
<keyword evidence="3 4" id="KW-0862">Zinc</keyword>
<feature type="binding site" evidence="3 4">
    <location>
        <position position="210"/>
    </location>
    <ligand>
        <name>Zn(2+)</name>
        <dbReference type="ChEBI" id="CHEBI:29105"/>
    </ligand>
</feature>
<gene>
    <name evidence="7" type="primary">LOC111111192</name>
</gene>
<reference evidence="7" key="1">
    <citation type="submission" date="2025-08" db="UniProtKB">
        <authorList>
            <consortium name="RefSeq"/>
        </authorList>
    </citation>
    <scope>IDENTIFICATION</scope>
    <source>
        <tissue evidence="7">Whole sample</tissue>
    </source>
</reference>
<comment type="subcellular location">
    <subcellularLocation>
        <location evidence="3">Mitochondrion</location>
    </subcellularLocation>
</comment>
<dbReference type="KEGG" id="cvn:111111192"/>
<evidence type="ECO:0000256" key="4">
    <source>
        <dbReference type="PROSITE-ProRule" id="PRU00236"/>
    </source>
</evidence>
<dbReference type="Pfam" id="PF02146">
    <property type="entry name" value="SIR2"/>
    <property type="match status" value="1"/>
</dbReference>
<name>A0A8B8BLL2_CRAVI</name>
<keyword evidence="2 3" id="KW-0520">NAD</keyword>
<dbReference type="InterPro" id="IPR026591">
    <property type="entry name" value="Sirtuin_cat_small_dom_sf"/>
</dbReference>
<dbReference type="GO" id="GO:0036054">
    <property type="term" value="F:protein-malonyllysine demalonylase activity"/>
    <property type="evidence" value="ECO:0007669"/>
    <property type="project" value="UniProtKB-UniRule"/>
</dbReference>
<comment type="catalytic activity">
    <reaction evidence="3">
        <text>N(6)-glutaryl-L-lysyl-[protein] + NAD(+) + H2O = 2''-O-glutaryl-ADP-D-ribose + nicotinamide + L-lysyl-[protein]</text>
        <dbReference type="Rhea" id="RHEA:47664"/>
        <dbReference type="Rhea" id="RHEA-COMP:9752"/>
        <dbReference type="Rhea" id="RHEA-COMP:11875"/>
        <dbReference type="ChEBI" id="CHEBI:15377"/>
        <dbReference type="ChEBI" id="CHEBI:17154"/>
        <dbReference type="ChEBI" id="CHEBI:29969"/>
        <dbReference type="ChEBI" id="CHEBI:57540"/>
        <dbReference type="ChEBI" id="CHEBI:87828"/>
        <dbReference type="ChEBI" id="CHEBI:87829"/>
    </reaction>
</comment>
<keyword evidence="1 3" id="KW-0808">Transferase</keyword>
<dbReference type="GO" id="GO:0008270">
    <property type="term" value="F:zinc ion binding"/>
    <property type="evidence" value="ECO:0007669"/>
    <property type="project" value="UniProtKB-UniRule"/>
</dbReference>
<dbReference type="CDD" id="cd01412">
    <property type="entry name" value="SIRT5_Af1_CobB"/>
    <property type="match status" value="1"/>
</dbReference>
<sequence length="313" mass="34769">MTFSCWKFQNIASFTIKGRRKFNSVHLSTQIILYCQKMASSDFSAFREKFGKAKNIVVLTGAGVSAESGVPTFRGAGGLWRQFAAQELATPEAFDRNPSLVWEFYHYRREVMASKHPNPAHIAIADCEKRLKPQNRDVTVITQNIDELHFRAGSRNIIELHGNLFKTRCTRCGDVRFNRDSPICEALAGKGSPDPSSEDARIPTEKLPSCTKDNCGGLLRPHVVWFGENLDKANVLNVAHKRLDNCDLCLVVGTSSVVYPACMFAPQVASRGVPVAEFNVESTDVTDGLDFHFRGPAGEWLPKALAPHPDEKM</sequence>
<dbReference type="SUPFAM" id="SSF52467">
    <property type="entry name" value="DHS-like NAD/FAD-binding domain"/>
    <property type="match status" value="1"/>
</dbReference>
<dbReference type="GeneID" id="111111192"/>
<dbReference type="Gene3D" id="3.40.50.1220">
    <property type="entry name" value="TPP-binding domain"/>
    <property type="match status" value="1"/>
</dbReference>
<evidence type="ECO:0000256" key="3">
    <source>
        <dbReference type="HAMAP-Rule" id="MF_03160"/>
    </source>
</evidence>
<dbReference type="HAMAP" id="MF_01121">
    <property type="entry name" value="Sirtuin_ClassIII"/>
    <property type="match status" value="1"/>
</dbReference>
<dbReference type="InterPro" id="IPR029035">
    <property type="entry name" value="DHS-like_NAD/FAD-binding_dom"/>
</dbReference>
<comment type="similarity">
    <text evidence="3">Belongs to the sirtuin family. Class III subfamily.</text>
</comment>
<dbReference type="PROSITE" id="PS50305">
    <property type="entry name" value="SIRTUIN"/>
    <property type="match status" value="1"/>
</dbReference>
<dbReference type="InterPro" id="IPR003000">
    <property type="entry name" value="Sirtuin"/>
</dbReference>
<feature type="binding site" evidence="3">
    <location>
        <position position="105"/>
    </location>
    <ligand>
        <name>substrate</name>
    </ligand>
</feature>
<organism evidence="6 7">
    <name type="scientific">Crassostrea virginica</name>
    <name type="common">Eastern oyster</name>
    <dbReference type="NCBI Taxonomy" id="6565"/>
    <lineage>
        <taxon>Eukaryota</taxon>
        <taxon>Metazoa</taxon>
        <taxon>Spiralia</taxon>
        <taxon>Lophotrochozoa</taxon>
        <taxon>Mollusca</taxon>
        <taxon>Bivalvia</taxon>
        <taxon>Autobranchia</taxon>
        <taxon>Pteriomorphia</taxon>
        <taxon>Ostreida</taxon>
        <taxon>Ostreoidea</taxon>
        <taxon>Ostreidae</taxon>
        <taxon>Crassostrea</taxon>
    </lineage>
</organism>
<dbReference type="InterPro" id="IPR026590">
    <property type="entry name" value="Ssirtuin_cat_dom"/>
</dbReference>
<keyword evidence="3" id="KW-0496">Mitochondrion</keyword>
<evidence type="ECO:0000313" key="6">
    <source>
        <dbReference type="Proteomes" id="UP000694844"/>
    </source>
</evidence>
<dbReference type="GO" id="GO:0017136">
    <property type="term" value="F:histone deacetylase activity, NAD-dependent"/>
    <property type="evidence" value="ECO:0007669"/>
    <property type="project" value="TreeGrafter"/>
</dbReference>
<proteinExistence type="inferred from homology"/>
<keyword evidence="6" id="KW-1185">Reference proteome</keyword>
<dbReference type="GO" id="GO:0070403">
    <property type="term" value="F:NAD+ binding"/>
    <property type="evidence" value="ECO:0007669"/>
    <property type="project" value="UniProtKB-UniRule"/>
</dbReference>
<evidence type="ECO:0000259" key="5">
    <source>
        <dbReference type="PROSITE" id="PS50305"/>
    </source>
</evidence>
<evidence type="ECO:0000313" key="7">
    <source>
        <dbReference type="RefSeq" id="XP_022303729.1"/>
    </source>
</evidence>
<feature type="binding site" evidence="3">
    <location>
        <begin position="253"/>
        <end position="255"/>
    </location>
    <ligand>
        <name>NAD(+)</name>
        <dbReference type="ChEBI" id="CHEBI:57540"/>
    </ligand>
</feature>
<evidence type="ECO:0000256" key="2">
    <source>
        <dbReference type="ARBA" id="ARBA00023027"/>
    </source>
</evidence>
<comment type="catalytic activity">
    <reaction evidence="3">
        <text>N(6)-malonyl-L-lysyl-[protein] + NAD(+) + H2O = 2''-O-malonyl-ADP-D-ribose + nicotinamide + L-lysyl-[protein]</text>
        <dbReference type="Rhea" id="RHEA:47672"/>
        <dbReference type="Rhea" id="RHEA-COMP:9752"/>
        <dbReference type="Rhea" id="RHEA-COMP:11878"/>
        <dbReference type="ChEBI" id="CHEBI:15377"/>
        <dbReference type="ChEBI" id="CHEBI:17154"/>
        <dbReference type="ChEBI" id="CHEBI:29969"/>
        <dbReference type="ChEBI" id="CHEBI:57540"/>
        <dbReference type="ChEBI" id="CHEBI:87831"/>
        <dbReference type="ChEBI" id="CHEBI:87833"/>
    </reaction>
</comment>
<dbReference type="GO" id="GO:0005634">
    <property type="term" value="C:nucleus"/>
    <property type="evidence" value="ECO:0007669"/>
    <property type="project" value="TreeGrafter"/>
</dbReference>
<comment type="catalytic activity">
    <reaction evidence="3">
        <text>N(6)-succinyl-L-lysyl-[protein] + NAD(+) + H2O = 2''-O-succinyl-ADP-D-ribose + nicotinamide + L-lysyl-[protein]</text>
        <dbReference type="Rhea" id="RHEA:47668"/>
        <dbReference type="Rhea" id="RHEA-COMP:9752"/>
        <dbReference type="Rhea" id="RHEA-COMP:11877"/>
        <dbReference type="ChEBI" id="CHEBI:15377"/>
        <dbReference type="ChEBI" id="CHEBI:17154"/>
        <dbReference type="ChEBI" id="CHEBI:29969"/>
        <dbReference type="ChEBI" id="CHEBI:57540"/>
        <dbReference type="ChEBI" id="CHEBI:87830"/>
        <dbReference type="ChEBI" id="CHEBI:87832"/>
    </reaction>
</comment>
<feature type="binding site" evidence="3 4">
    <location>
        <position position="169"/>
    </location>
    <ligand>
        <name>Zn(2+)</name>
        <dbReference type="ChEBI" id="CHEBI:29105"/>
    </ligand>
</feature>
<feature type="active site" description="Proton acceptor" evidence="3 4">
    <location>
        <position position="161"/>
    </location>
</feature>